<dbReference type="Gene3D" id="2.40.50.140">
    <property type="entry name" value="Nucleic acid-binding proteins"/>
    <property type="match status" value="1"/>
</dbReference>
<comment type="caution">
    <text evidence="14">The sequence shown here is derived from an EMBL/GenBank/DDBJ whole genome shotgun (WGS) entry which is preliminary data.</text>
</comment>
<dbReference type="GO" id="GO:0008540">
    <property type="term" value="C:proteasome regulatory particle, base subcomplex"/>
    <property type="evidence" value="ECO:0007669"/>
    <property type="project" value="UniProtKB-ARBA"/>
</dbReference>
<dbReference type="InterPro" id="IPR003959">
    <property type="entry name" value="ATPase_AAA_core"/>
</dbReference>
<evidence type="ECO:0000256" key="8">
    <source>
        <dbReference type="ARBA" id="ARBA00023242"/>
    </source>
</evidence>
<keyword evidence="4" id="KW-0963">Cytoplasm</keyword>
<evidence type="ECO:0000256" key="4">
    <source>
        <dbReference type="ARBA" id="ARBA00022490"/>
    </source>
</evidence>
<evidence type="ECO:0000256" key="11">
    <source>
        <dbReference type="RuleBase" id="RU003651"/>
    </source>
</evidence>
<dbReference type="InterPro" id="IPR027417">
    <property type="entry name" value="P-loop_NTPase"/>
</dbReference>
<evidence type="ECO:0000256" key="1">
    <source>
        <dbReference type="ARBA" id="ARBA00004123"/>
    </source>
</evidence>
<evidence type="ECO:0000256" key="6">
    <source>
        <dbReference type="ARBA" id="ARBA00022840"/>
    </source>
</evidence>
<dbReference type="InterPro" id="IPR050221">
    <property type="entry name" value="26S_Proteasome_ATPase"/>
</dbReference>
<dbReference type="FunFam" id="1.10.8.60:FF:000020">
    <property type="entry name" value="26S protease regulatory subunit 6B"/>
    <property type="match status" value="1"/>
</dbReference>
<comment type="subcellular location">
    <subcellularLocation>
        <location evidence="2">Cytoplasm</location>
    </subcellularLocation>
    <subcellularLocation>
        <location evidence="1">Nucleus</location>
    </subcellularLocation>
</comment>
<dbReference type="FunFam" id="2.40.50.140:FF:000049">
    <property type="entry name" value="26S protease regulatory subunit 6B"/>
    <property type="match status" value="1"/>
</dbReference>
<keyword evidence="14" id="KW-0378">Hydrolase</keyword>
<dbReference type="SUPFAM" id="SSF52540">
    <property type="entry name" value="P-loop containing nucleoside triphosphate hydrolases"/>
    <property type="match status" value="1"/>
</dbReference>
<dbReference type="GO" id="GO:0005634">
    <property type="term" value="C:nucleus"/>
    <property type="evidence" value="ECO:0007669"/>
    <property type="project" value="UniProtKB-SubCell"/>
</dbReference>
<dbReference type="InterPro" id="IPR012340">
    <property type="entry name" value="NA-bd_OB-fold"/>
</dbReference>
<evidence type="ECO:0000256" key="5">
    <source>
        <dbReference type="ARBA" id="ARBA00022741"/>
    </source>
</evidence>
<accession>A0A9W9F8D7</accession>
<keyword evidence="7" id="KW-0647">Proteasome</keyword>
<dbReference type="GO" id="GO:0005524">
    <property type="term" value="F:ATP binding"/>
    <property type="evidence" value="ECO:0007669"/>
    <property type="project" value="UniProtKB-KW"/>
</dbReference>
<dbReference type="OrthoDB" id="10255768at2759"/>
<dbReference type="Gene3D" id="1.10.8.60">
    <property type="match status" value="1"/>
</dbReference>
<feature type="coiled-coil region" evidence="12">
    <location>
        <begin position="58"/>
        <end position="85"/>
    </location>
</feature>
<evidence type="ECO:0000313" key="14">
    <source>
        <dbReference type="EMBL" id="KAJ5095389.1"/>
    </source>
</evidence>
<keyword evidence="8" id="KW-0539">Nucleus</keyword>
<dbReference type="FunFam" id="3.40.50.300:FF:000033">
    <property type="entry name" value="26S protease regulatory subunit 6B"/>
    <property type="match status" value="1"/>
</dbReference>
<evidence type="ECO:0000256" key="9">
    <source>
        <dbReference type="ARBA" id="ARBA00024661"/>
    </source>
</evidence>
<evidence type="ECO:0000313" key="15">
    <source>
        <dbReference type="Proteomes" id="UP001141434"/>
    </source>
</evidence>
<dbReference type="AlphaFoldDB" id="A0A9W9F8D7"/>
<dbReference type="PANTHER" id="PTHR23073">
    <property type="entry name" value="26S PROTEASOME REGULATORY SUBUNIT"/>
    <property type="match status" value="1"/>
</dbReference>
<dbReference type="GO" id="GO:0016887">
    <property type="term" value="F:ATP hydrolysis activity"/>
    <property type="evidence" value="ECO:0007669"/>
    <property type="project" value="InterPro"/>
</dbReference>
<dbReference type="RefSeq" id="XP_056510940.1">
    <property type="nucleotide sequence ID" value="XM_056655327.1"/>
</dbReference>
<feature type="domain" description="AAA+ ATPase" evidence="13">
    <location>
        <begin position="199"/>
        <end position="338"/>
    </location>
</feature>
<dbReference type="Gene3D" id="3.40.50.300">
    <property type="entry name" value="P-loop containing nucleotide triphosphate hydrolases"/>
    <property type="match status" value="1"/>
</dbReference>
<evidence type="ECO:0000256" key="10">
    <source>
        <dbReference type="ARBA" id="ARBA00068703"/>
    </source>
</evidence>
<reference evidence="14" key="1">
    <citation type="submission" date="2022-11" db="EMBL/GenBank/DDBJ databases">
        <authorList>
            <person name="Petersen C."/>
        </authorList>
    </citation>
    <scope>NUCLEOTIDE SEQUENCE</scope>
    <source>
        <strain evidence="14">IBT 34128</strain>
    </source>
</reference>
<dbReference type="InterPro" id="IPR032501">
    <property type="entry name" value="Prot_ATP_ID_OB_2nd"/>
</dbReference>
<dbReference type="Proteomes" id="UP001141434">
    <property type="component" value="Unassembled WGS sequence"/>
</dbReference>
<keyword evidence="6 11" id="KW-0067">ATP-binding</keyword>
<dbReference type="EMBL" id="JAPMSZ010000007">
    <property type="protein sequence ID" value="KAJ5095389.1"/>
    <property type="molecule type" value="Genomic_DNA"/>
</dbReference>
<protein>
    <recommendedName>
        <fullName evidence="10">26S proteasome regulatory subunit 6B homolog</fullName>
    </recommendedName>
</protein>
<evidence type="ECO:0000256" key="12">
    <source>
        <dbReference type="SAM" id="Coils"/>
    </source>
</evidence>
<dbReference type="InterPro" id="IPR003593">
    <property type="entry name" value="AAA+_ATPase"/>
</dbReference>
<organism evidence="14 15">
    <name type="scientific">Penicillium alfredii</name>
    <dbReference type="NCBI Taxonomy" id="1506179"/>
    <lineage>
        <taxon>Eukaryota</taxon>
        <taxon>Fungi</taxon>
        <taxon>Dikarya</taxon>
        <taxon>Ascomycota</taxon>
        <taxon>Pezizomycotina</taxon>
        <taxon>Eurotiomycetes</taxon>
        <taxon>Eurotiomycetidae</taxon>
        <taxon>Eurotiales</taxon>
        <taxon>Aspergillaceae</taxon>
        <taxon>Penicillium</taxon>
    </lineage>
</organism>
<dbReference type="GeneID" id="81394495"/>
<name>A0A9W9F8D7_9EURO</name>
<proteinExistence type="inferred from homology"/>
<dbReference type="InterPro" id="IPR003960">
    <property type="entry name" value="ATPase_AAA_CS"/>
</dbReference>
<dbReference type="GO" id="GO:0005737">
    <property type="term" value="C:cytoplasm"/>
    <property type="evidence" value="ECO:0007669"/>
    <property type="project" value="UniProtKB-SubCell"/>
</dbReference>
<reference evidence="14" key="2">
    <citation type="journal article" date="2023" name="IMA Fungus">
        <title>Comparative genomic study of the Penicillium genus elucidates a diverse pangenome and 15 lateral gene transfer events.</title>
        <authorList>
            <person name="Petersen C."/>
            <person name="Sorensen T."/>
            <person name="Nielsen M.R."/>
            <person name="Sondergaard T.E."/>
            <person name="Sorensen J.L."/>
            <person name="Fitzpatrick D.A."/>
            <person name="Frisvad J.C."/>
            <person name="Nielsen K.L."/>
        </authorList>
    </citation>
    <scope>NUCLEOTIDE SEQUENCE</scope>
    <source>
        <strain evidence="14">IBT 34128</strain>
    </source>
</reference>
<comment type="function">
    <text evidence="9">The 26S proteasome is involved in the ATP-dependent degradation of ubiquitinated proteins. The regulatory (or ATPase) complex confers ATP dependency and substrate specificity to the 26S complex.</text>
</comment>
<evidence type="ECO:0000256" key="7">
    <source>
        <dbReference type="ARBA" id="ARBA00022942"/>
    </source>
</evidence>
<gene>
    <name evidence="14" type="ORF">NUU61_004745</name>
</gene>
<sequence length="422" mass="47477">MGDVAVENPASVTPFPKPGALDNLANLESLEGTGTDGNDEYATLKKLQRHLEYIQLQEEYIKDEQRSLKRELVRAQEEIKRIQSVPLVIGQFMEAIDQKYAWRLSSTGSNYVVRVLSTLDREKLKPSSSVALHRHSNALVDILPPEADSSIAMLGENEKPDVSYADVGGLDMQKQEIREAVELPLTHFDLYRQIGGYRPSPWCPAVWPPGTGKTMLVKAVANSTTASFIRVNGSEFVQKYLGEGPRMVRDVFRMARENSPAIIFIDEIDAIATKRFDAQTGADREVQRILLELLNQMDGFEQTSNVKVIMATNRADTLDPALLRPGRLDRKIEFPNLRDRRERRLIFTTIASKMSLSPEVDLDSLIVRNEPLSGAVIAAIMQEAGLRAVRKNRYNIIQSDLEDAYAAQVKSGQEDDRLDFYR</sequence>
<evidence type="ECO:0000256" key="2">
    <source>
        <dbReference type="ARBA" id="ARBA00004496"/>
    </source>
</evidence>
<keyword evidence="12" id="KW-0175">Coiled coil</keyword>
<comment type="similarity">
    <text evidence="3 11">Belongs to the AAA ATPase family.</text>
</comment>
<dbReference type="SMART" id="SM00382">
    <property type="entry name" value="AAA"/>
    <property type="match status" value="1"/>
</dbReference>
<evidence type="ECO:0000259" key="13">
    <source>
        <dbReference type="SMART" id="SM00382"/>
    </source>
</evidence>
<keyword evidence="15" id="KW-1185">Reference proteome</keyword>
<keyword evidence="5 11" id="KW-0547">Nucleotide-binding</keyword>
<evidence type="ECO:0000256" key="3">
    <source>
        <dbReference type="ARBA" id="ARBA00006914"/>
    </source>
</evidence>
<dbReference type="Pfam" id="PF00004">
    <property type="entry name" value="AAA"/>
    <property type="match status" value="1"/>
</dbReference>
<dbReference type="Pfam" id="PF16450">
    <property type="entry name" value="Prot_ATP_ID_OB_C"/>
    <property type="match status" value="1"/>
</dbReference>
<dbReference type="PROSITE" id="PS00674">
    <property type="entry name" value="AAA"/>
    <property type="match status" value="1"/>
</dbReference>